<dbReference type="InterPro" id="IPR013078">
    <property type="entry name" value="His_Pase_superF_clade-1"/>
</dbReference>
<dbReference type="PROSITE" id="PS00175">
    <property type="entry name" value="PG_MUTASE"/>
    <property type="match status" value="1"/>
</dbReference>
<evidence type="ECO:0000313" key="8">
    <source>
        <dbReference type="EMBL" id="HIV26302.1"/>
    </source>
</evidence>
<accession>A0A9D1P4R9</accession>
<feature type="binding site" evidence="6">
    <location>
        <begin position="7"/>
        <end position="14"/>
    </location>
    <ligand>
        <name>substrate</name>
    </ligand>
</feature>
<dbReference type="InterPro" id="IPR001345">
    <property type="entry name" value="PG/BPGM_mutase_AS"/>
</dbReference>
<dbReference type="EC" id="5.4.2.11" evidence="2"/>
<evidence type="ECO:0000313" key="9">
    <source>
        <dbReference type="Proteomes" id="UP000824169"/>
    </source>
</evidence>
<protein>
    <recommendedName>
        <fullName evidence="2">phosphoglycerate mutase (2,3-diphosphoglycerate-dependent)</fullName>
        <ecNumber evidence="2">5.4.2.11</ecNumber>
    </recommendedName>
</protein>
<feature type="site" description="Transition state stabilizer" evidence="7">
    <location>
        <position position="153"/>
    </location>
</feature>
<evidence type="ECO:0000256" key="1">
    <source>
        <dbReference type="ARBA" id="ARBA00006717"/>
    </source>
</evidence>
<evidence type="ECO:0000256" key="4">
    <source>
        <dbReference type="ARBA" id="ARBA00023235"/>
    </source>
</evidence>
<comment type="similarity">
    <text evidence="1">Belongs to the phosphoglycerate mutase family. BPG-dependent PGAM subfamily.</text>
</comment>
<dbReference type="SMART" id="SM00855">
    <property type="entry name" value="PGAM"/>
    <property type="match status" value="1"/>
</dbReference>
<keyword evidence="3" id="KW-0324">Glycolysis</keyword>
<dbReference type="InterPro" id="IPR029033">
    <property type="entry name" value="His_PPase_superfam"/>
</dbReference>
<proteinExistence type="inferred from homology"/>
<dbReference type="GO" id="GO:0006096">
    <property type="term" value="P:glycolytic process"/>
    <property type="evidence" value="ECO:0007669"/>
    <property type="project" value="UniProtKB-KW"/>
</dbReference>
<dbReference type="Proteomes" id="UP000824169">
    <property type="component" value="Unassembled WGS sequence"/>
</dbReference>
<feature type="active site" description="Tele-phosphohistidine intermediate" evidence="5">
    <location>
        <position position="8"/>
    </location>
</feature>
<name>A0A9D1P4R9_9FIRM</name>
<reference evidence="8" key="2">
    <citation type="journal article" date="2021" name="PeerJ">
        <title>Extensive microbial diversity within the chicken gut microbiome revealed by metagenomics and culture.</title>
        <authorList>
            <person name="Gilroy R."/>
            <person name="Ravi A."/>
            <person name="Getino M."/>
            <person name="Pursley I."/>
            <person name="Horton D.L."/>
            <person name="Alikhan N.F."/>
            <person name="Baker D."/>
            <person name="Gharbi K."/>
            <person name="Hall N."/>
            <person name="Watson M."/>
            <person name="Adriaenssens E.M."/>
            <person name="Foster-Nyarko E."/>
            <person name="Jarju S."/>
            <person name="Secka A."/>
            <person name="Antonio M."/>
            <person name="Oren A."/>
            <person name="Chaudhuri R.R."/>
            <person name="La Ragione R."/>
            <person name="Hildebrand F."/>
            <person name="Pallen M.J."/>
        </authorList>
    </citation>
    <scope>NUCLEOTIDE SEQUENCE</scope>
    <source>
        <strain evidence="8">CHK188-20938</strain>
    </source>
</reference>
<dbReference type="PANTHER" id="PTHR11931">
    <property type="entry name" value="PHOSPHOGLYCERATE MUTASE"/>
    <property type="match status" value="1"/>
</dbReference>
<sequence length="223" mass="25495">MRIYVIRHGETSWNVQRKLQGHKGADLDEKGVRLAEITAEALKDVPFAVCYTSPLLRARHTAEILLRGRNIPVIEDPRIQEISFGEWEGLCCAPGRMEMPEEKFQKFYDSPFEFGAPPGGESIRDVCARTADFYQELIHNREYRDKTVLVSTHGCACRAFLNNVYENRQDFWHGGVPMNCAVNIVDVANGTGRLTAEDQIYYSKEDCVNFFQSPKKKDNNENK</sequence>
<dbReference type="SUPFAM" id="SSF53254">
    <property type="entry name" value="Phosphoglycerate mutase-like"/>
    <property type="match status" value="1"/>
</dbReference>
<dbReference type="EMBL" id="DVOO01000033">
    <property type="protein sequence ID" value="HIV26302.1"/>
    <property type="molecule type" value="Genomic_DNA"/>
</dbReference>
<comment type="caution">
    <text evidence="8">The sequence shown here is derived from an EMBL/GenBank/DDBJ whole genome shotgun (WGS) entry which is preliminary data.</text>
</comment>
<gene>
    <name evidence="8" type="ORF">IAB71_11075</name>
</gene>
<reference evidence="8" key="1">
    <citation type="submission" date="2020-10" db="EMBL/GenBank/DDBJ databases">
        <authorList>
            <person name="Gilroy R."/>
        </authorList>
    </citation>
    <scope>NUCLEOTIDE SEQUENCE</scope>
    <source>
        <strain evidence="8">CHK188-20938</strain>
    </source>
</reference>
<dbReference type="Pfam" id="PF00300">
    <property type="entry name" value="His_Phos_1"/>
    <property type="match status" value="1"/>
</dbReference>
<dbReference type="GO" id="GO:0004619">
    <property type="term" value="F:phosphoglycerate mutase activity"/>
    <property type="evidence" value="ECO:0007669"/>
    <property type="project" value="UniProtKB-EC"/>
</dbReference>
<dbReference type="CDD" id="cd07067">
    <property type="entry name" value="HP_PGM_like"/>
    <property type="match status" value="1"/>
</dbReference>
<keyword evidence="4" id="KW-0413">Isomerase</keyword>
<evidence type="ECO:0000256" key="7">
    <source>
        <dbReference type="PIRSR" id="PIRSR613078-3"/>
    </source>
</evidence>
<evidence type="ECO:0000256" key="6">
    <source>
        <dbReference type="PIRSR" id="PIRSR613078-2"/>
    </source>
</evidence>
<evidence type="ECO:0000256" key="2">
    <source>
        <dbReference type="ARBA" id="ARBA00012028"/>
    </source>
</evidence>
<feature type="binding site" evidence="6">
    <location>
        <position position="57"/>
    </location>
    <ligand>
        <name>substrate</name>
    </ligand>
</feature>
<dbReference type="AlphaFoldDB" id="A0A9D1P4R9"/>
<organism evidence="8 9">
    <name type="scientific">Candidatus Scatomonas pullistercoris</name>
    <dbReference type="NCBI Taxonomy" id="2840920"/>
    <lineage>
        <taxon>Bacteria</taxon>
        <taxon>Bacillati</taxon>
        <taxon>Bacillota</taxon>
        <taxon>Clostridia</taxon>
        <taxon>Lachnospirales</taxon>
        <taxon>Lachnospiraceae</taxon>
        <taxon>Lachnospiraceae incertae sedis</taxon>
        <taxon>Candidatus Scatomonas</taxon>
    </lineage>
</organism>
<feature type="active site" description="Proton donor/acceptor" evidence="5">
    <location>
        <position position="81"/>
    </location>
</feature>
<dbReference type="InterPro" id="IPR005952">
    <property type="entry name" value="Phosphogly_mut1"/>
</dbReference>
<dbReference type="Gene3D" id="3.40.50.1240">
    <property type="entry name" value="Phosphoglycerate mutase-like"/>
    <property type="match status" value="1"/>
</dbReference>
<evidence type="ECO:0000256" key="3">
    <source>
        <dbReference type="ARBA" id="ARBA00023152"/>
    </source>
</evidence>
<evidence type="ECO:0000256" key="5">
    <source>
        <dbReference type="PIRSR" id="PIRSR613078-1"/>
    </source>
</evidence>